<dbReference type="EMBL" id="CM010720">
    <property type="protein sequence ID" value="RZC66212.1"/>
    <property type="molecule type" value="Genomic_DNA"/>
</dbReference>
<keyword evidence="3" id="KW-1185">Reference proteome</keyword>
<feature type="domain" description="F-box" evidence="1">
    <location>
        <begin position="21"/>
        <end position="61"/>
    </location>
</feature>
<reference evidence="2 3" key="1">
    <citation type="journal article" date="2018" name="Science">
        <title>The opium poppy genome and morphinan production.</title>
        <authorList>
            <person name="Guo L."/>
            <person name="Winzer T."/>
            <person name="Yang X."/>
            <person name="Li Y."/>
            <person name="Ning Z."/>
            <person name="He Z."/>
            <person name="Teodor R."/>
            <person name="Lu Y."/>
            <person name="Bowser T.A."/>
            <person name="Graham I.A."/>
            <person name="Ye K."/>
        </authorList>
    </citation>
    <scope>NUCLEOTIDE SEQUENCE [LARGE SCALE GENOMIC DNA]</scope>
    <source>
        <strain evidence="3">cv. HN1</strain>
        <tissue evidence="2">Leaves</tissue>
    </source>
</reference>
<protein>
    <recommendedName>
        <fullName evidence="1">F-box domain-containing protein</fullName>
    </recommendedName>
</protein>
<dbReference type="SMART" id="SM00256">
    <property type="entry name" value="FBOX"/>
    <property type="match status" value="1"/>
</dbReference>
<dbReference type="Proteomes" id="UP000316621">
    <property type="component" value="Chromosome 6"/>
</dbReference>
<proteinExistence type="predicted"/>
<dbReference type="InterPro" id="IPR055290">
    <property type="entry name" value="At3g26010-like"/>
</dbReference>
<dbReference type="Gramene" id="RZC66212">
    <property type="protein sequence ID" value="RZC66212"/>
    <property type="gene ID" value="C5167_009902"/>
</dbReference>
<accession>A0A4Y7K1J8</accession>
<gene>
    <name evidence="2" type="ORF">C5167_009902</name>
</gene>
<dbReference type="Pfam" id="PF07734">
    <property type="entry name" value="FBA_1"/>
    <property type="match status" value="1"/>
</dbReference>
<organism evidence="2 3">
    <name type="scientific">Papaver somniferum</name>
    <name type="common">Opium poppy</name>
    <dbReference type="NCBI Taxonomy" id="3469"/>
    <lineage>
        <taxon>Eukaryota</taxon>
        <taxon>Viridiplantae</taxon>
        <taxon>Streptophyta</taxon>
        <taxon>Embryophyta</taxon>
        <taxon>Tracheophyta</taxon>
        <taxon>Spermatophyta</taxon>
        <taxon>Magnoliopsida</taxon>
        <taxon>Ranunculales</taxon>
        <taxon>Papaveraceae</taxon>
        <taxon>Papaveroideae</taxon>
        <taxon>Papaver</taxon>
    </lineage>
</organism>
<dbReference type="InterPro" id="IPR001810">
    <property type="entry name" value="F-box_dom"/>
</dbReference>
<dbReference type="InterPro" id="IPR036047">
    <property type="entry name" value="F-box-like_dom_sf"/>
</dbReference>
<dbReference type="NCBIfam" id="TIGR01640">
    <property type="entry name" value="F_box_assoc_1"/>
    <property type="match status" value="1"/>
</dbReference>
<dbReference type="InterPro" id="IPR006527">
    <property type="entry name" value="F-box-assoc_dom_typ1"/>
</dbReference>
<dbReference type="AlphaFoldDB" id="A0A4Y7K1J8"/>
<dbReference type="InterPro" id="IPR017451">
    <property type="entry name" value="F-box-assoc_interact_dom"/>
</dbReference>
<dbReference type="STRING" id="3469.A0A4Y7K1J8"/>
<dbReference type="OMA" id="YFDIDCE"/>
<evidence type="ECO:0000313" key="3">
    <source>
        <dbReference type="Proteomes" id="UP000316621"/>
    </source>
</evidence>
<evidence type="ECO:0000313" key="2">
    <source>
        <dbReference type="EMBL" id="RZC66212.1"/>
    </source>
</evidence>
<name>A0A4Y7K1J8_PAPSO</name>
<dbReference type="PANTHER" id="PTHR35546:SF130">
    <property type="entry name" value="EXPRESSED PROTEIN"/>
    <property type="match status" value="1"/>
</dbReference>
<evidence type="ECO:0000259" key="1">
    <source>
        <dbReference type="SMART" id="SM00256"/>
    </source>
</evidence>
<dbReference type="Gene3D" id="1.20.1280.50">
    <property type="match status" value="1"/>
</dbReference>
<dbReference type="Pfam" id="PF00646">
    <property type="entry name" value="F-box"/>
    <property type="match status" value="1"/>
</dbReference>
<dbReference type="SUPFAM" id="SSF81383">
    <property type="entry name" value="F-box domain"/>
    <property type="match status" value="1"/>
</dbReference>
<sequence>MLSVSSNISSSASAAASIIGNNGDILIDIMYYLPVKSLCVFRTVSKQWLSLISDPYFKRNYNLRSCLLSVPALFMKKILMDEAFVTESEFKTLVMMNETSRIKFEHSCNGLVLYEVYDGSNYHTTYVVYNPSMKHFKTLLSPPLRNARVPYILSVTIAFDPAKSSYYEVVGVCNTDTSERMFHIEIYSSKTDSWRDAGDPFPFSSPGRLELSGVYWNGSMHWIDQWTATLHYFDIDCELMNTIAMPTQP</sequence>
<dbReference type="PANTHER" id="PTHR35546">
    <property type="entry name" value="F-BOX PROTEIN INTERACTION DOMAIN PROTEIN-RELATED"/>
    <property type="match status" value="1"/>
</dbReference>